<proteinExistence type="predicted"/>
<evidence type="ECO:0000313" key="2">
    <source>
        <dbReference type="EMBL" id="OAF70557.1"/>
    </source>
</evidence>
<protein>
    <submittedName>
        <fullName evidence="2">Uncharacterized protein</fullName>
    </submittedName>
</protein>
<dbReference type="EMBL" id="LWCA01000133">
    <property type="protein sequence ID" value="OAF70557.1"/>
    <property type="molecule type" value="Genomic_DNA"/>
</dbReference>
<feature type="region of interest" description="Disordered" evidence="1">
    <location>
        <begin position="110"/>
        <end position="147"/>
    </location>
</feature>
<dbReference type="Proteomes" id="UP000078046">
    <property type="component" value="Unassembled WGS sequence"/>
</dbReference>
<evidence type="ECO:0000256" key="1">
    <source>
        <dbReference type="SAM" id="MobiDB-lite"/>
    </source>
</evidence>
<comment type="caution">
    <text evidence="2">The sequence shown here is derived from an EMBL/GenBank/DDBJ whole genome shotgun (WGS) entry which is preliminary data.</text>
</comment>
<keyword evidence="3" id="KW-1185">Reference proteome</keyword>
<feature type="compositionally biased region" description="Basic residues" evidence="1">
    <location>
        <begin position="132"/>
        <end position="147"/>
    </location>
</feature>
<sequence length="147" mass="17522">MNDNMNTVTFTPMIKYSCMPKNNINSEIEEPLVIAEVVNINVDKYIDISYDKPEANMMTTIKEKLKDENLTDRDQKLVSNLIIQQKRYHKKMYKELNEWYHKCIIPENATIETSKPKEQENSIKIQKEKKMDKKHKPKKPYKSKKNK</sequence>
<feature type="compositionally biased region" description="Basic and acidic residues" evidence="1">
    <location>
        <begin position="114"/>
        <end position="131"/>
    </location>
</feature>
<name>A0A177B8C5_9BILA</name>
<accession>A0A177B8C5</accession>
<reference evidence="2 3" key="1">
    <citation type="submission" date="2016-04" db="EMBL/GenBank/DDBJ databases">
        <title>The genome of Intoshia linei affirms orthonectids as highly simplified spiralians.</title>
        <authorList>
            <person name="Mikhailov K.V."/>
            <person name="Slusarev G.S."/>
            <person name="Nikitin M.A."/>
            <person name="Logacheva M.D."/>
            <person name="Penin A."/>
            <person name="Aleoshin V."/>
            <person name="Panchin Y.V."/>
        </authorList>
    </citation>
    <scope>NUCLEOTIDE SEQUENCE [LARGE SCALE GENOMIC DNA]</scope>
    <source>
        <strain evidence="2">Intl2013</strain>
        <tissue evidence="2">Whole animal</tissue>
    </source>
</reference>
<organism evidence="2 3">
    <name type="scientific">Intoshia linei</name>
    <dbReference type="NCBI Taxonomy" id="1819745"/>
    <lineage>
        <taxon>Eukaryota</taxon>
        <taxon>Metazoa</taxon>
        <taxon>Spiralia</taxon>
        <taxon>Lophotrochozoa</taxon>
        <taxon>Mesozoa</taxon>
        <taxon>Orthonectida</taxon>
        <taxon>Rhopaluridae</taxon>
        <taxon>Intoshia</taxon>
    </lineage>
</organism>
<evidence type="ECO:0000313" key="3">
    <source>
        <dbReference type="Proteomes" id="UP000078046"/>
    </source>
</evidence>
<gene>
    <name evidence="2" type="ORF">A3Q56_01645</name>
</gene>
<dbReference type="AlphaFoldDB" id="A0A177B8C5"/>